<organism evidence="5 6">
    <name type="scientific">Solanum pennellii</name>
    <name type="common">Tomato</name>
    <name type="synonym">Lycopersicon pennellii</name>
    <dbReference type="NCBI Taxonomy" id="28526"/>
    <lineage>
        <taxon>Eukaryota</taxon>
        <taxon>Viridiplantae</taxon>
        <taxon>Streptophyta</taxon>
        <taxon>Embryophyta</taxon>
        <taxon>Tracheophyta</taxon>
        <taxon>Spermatophyta</taxon>
        <taxon>Magnoliopsida</taxon>
        <taxon>eudicotyledons</taxon>
        <taxon>Gunneridae</taxon>
        <taxon>Pentapetalae</taxon>
        <taxon>asterids</taxon>
        <taxon>lamiids</taxon>
        <taxon>Solanales</taxon>
        <taxon>Solanaceae</taxon>
        <taxon>Solanoideae</taxon>
        <taxon>Solaneae</taxon>
        <taxon>Solanum</taxon>
        <taxon>Solanum subgen. Lycopersicon</taxon>
    </lineage>
</organism>
<evidence type="ECO:0000256" key="2">
    <source>
        <dbReference type="ARBA" id="ARBA00022704"/>
    </source>
</evidence>
<dbReference type="RefSeq" id="XP_027773479.1">
    <property type="nucleotide sequence ID" value="XM_027917678.1"/>
</dbReference>
<dbReference type="SUPFAM" id="SSF54403">
    <property type="entry name" value="Cystatin/monellin"/>
    <property type="match status" value="7"/>
</dbReference>
<reference evidence="5" key="1">
    <citation type="journal article" date="2014" name="Nat. Genet.">
        <title>The genome of the stress-tolerant wild tomato species Solanum pennellii.</title>
        <authorList>
            <person name="Bolger A."/>
            <person name="Scossa F."/>
            <person name="Bolger M.E."/>
            <person name="Lanz C."/>
            <person name="Maumus F."/>
            <person name="Tohge T."/>
            <person name="Quesneville H."/>
            <person name="Alseekh S."/>
            <person name="Sorensen I."/>
            <person name="Lichtenstein G."/>
            <person name="Fich E.A."/>
            <person name="Conte M."/>
            <person name="Keller H."/>
            <person name="Schneeberger K."/>
            <person name="Schwacke R."/>
            <person name="Ofner I."/>
            <person name="Vrebalov J."/>
            <person name="Xu Y."/>
            <person name="Osorio S."/>
            <person name="Aflitos S.A."/>
            <person name="Schijlen E."/>
            <person name="Jimenez-Gomez J.M."/>
            <person name="Ryngajllo M."/>
            <person name="Kimura S."/>
            <person name="Kumar R."/>
            <person name="Koenig D."/>
            <person name="Headland L.R."/>
            <person name="Maloof J.N."/>
            <person name="Sinha N."/>
            <person name="van Ham R.C."/>
            <person name="Lankhorst R.K."/>
            <person name="Mao L."/>
            <person name="Vogel A."/>
            <person name="Arsova B."/>
            <person name="Panstruga R."/>
            <person name="Fei Z."/>
            <person name="Rose J.K."/>
            <person name="Zamir D."/>
            <person name="Carrari F."/>
            <person name="Giovannoni J.J."/>
            <person name="Weigel D."/>
            <person name="Usadel B."/>
            <person name="Fernie A.R."/>
        </authorList>
    </citation>
    <scope>NUCLEOTIDE SEQUENCE [LARGE SCALE GENOMIC DNA]</scope>
    <source>
        <strain evidence="5">cv. LA0716</strain>
    </source>
</reference>
<dbReference type="Pfam" id="PF00031">
    <property type="entry name" value="Cystatin"/>
    <property type="match status" value="7"/>
</dbReference>
<reference evidence="6" key="2">
    <citation type="submission" date="2025-08" db="UniProtKB">
        <authorList>
            <consortium name="RefSeq"/>
        </authorList>
    </citation>
    <scope>IDENTIFICATION</scope>
</reference>
<evidence type="ECO:0000256" key="1">
    <source>
        <dbReference type="ARBA" id="ARBA00022690"/>
    </source>
</evidence>
<evidence type="ECO:0000313" key="6">
    <source>
        <dbReference type="RefSeq" id="XP_027773479.1"/>
    </source>
</evidence>
<feature type="domain" description="Cystatin" evidence="4">
    <location>
        <begin position="566"/>
        <end position="655"/>
    </location>
</feature>
<dbReference type="PANTHER" id="PTHR11413:SF116">
    <property type="entry name" value="MULTICYSTATIN"/>
    <property type="match status" value="1"/>
</dbReference>
<feature type="domain" description="Cystatin" evidence="4">
    <location>
        <begin position="2"/>
        <end position="91"/>
    </location>
</feature>
<feature type="domain" description="Cystatin" evidence="4">
    <location>
        <begin position="472"/>
        <end position="561"/>
    </location>
</feature>
<keyword evidence="1 3" id="KW-0646">Protease inhibitor</keyword>
<keyword evidence="5" id="KW-1185">Reference proteome</keyword>
<feature type="domain" description="Cystatin" evidence="4">
    <location>
        <begin position="284"/>
        <end position="373"/>
    </location>
</feature>
<evidence type="ECO:0000256" key="3">
    <source>
        <dbReference type="RuleBase" id="RU362130"/>
    </source>
</evidence>
<evidence type="ECO:0000313" key="5">
    <source>
        <dbReference type="Proteomes" id="UP000694930"/>
    </source>
</evidence>
<dbReference type="InterPro" id="IPR018073">
    <property type="entry name" value="Prot_inh_cystat_CS"/>
</dbReference>
<dbReference type="PANTHER" id="PTHR11413">
    <property type="entry name" value="CYSTATIN FAMILY MEMBER"/>
    <property type="match status" value="1"/>
</dbReference>
<dbReference type="InterPro" id="IPR046350">
    <property type="entry name" value="Cystatin_sf"/>
</dbReference>
<comment type="similarity">
    <text evidence="3">Belongs to the cystatin family. Phytocystatin subfamily.</text>
</comment>
<dbReference type="CDD" id="cd00042">
    <property type="entry name" value="CY"/>
    <property type="match status" value="7"/>
</dbReference>
<proteinExistence type="inferred from homology"/>
<dbReference type="Proteomes" id="UP000694930">
    <property type="component" value="Chromosome 6"/>
</dbReference>
<protein>
    <recommendedName>
        <fullName evidence="3">Cysteine proteinase inhibitor</fullName>
    </recommendedName>
</protein>
<keyword evidence="2 3" id="KW-0789">Thiol protease inhibitor</keyword>
<evidence type="ECO:0000259" key="4">
    <source>
        <dbReference type="SMART" id="SM00043"/>
    </source>
</evidence>
<dbReference type="PROSITE" id="PS00287">
    <property type="entry name" value="CYSTATIN"/>
    <property type="match status" value="4"/>
</dbReference>
<name>A0ABM1VCL1_SOLPN</name>
<gene>
    <name evidence="6" type="primary">LOC107022726</name>
</gene>
<dbReference type="GeneID" id="107022726"/>
<dbReference type="InterPro" id="IPR000010">
    <property type="entry name" value="Cystatin_dom"/>
</dbReference>
<feature type="domain" description="Cystatin" evidence="4">
    <location>
        <begin position="96"/>
        <end position="185"/>
    </location>
</feature>
<feature type="domain" description="Cystatin" evidence="4">
    <location>
        <begin position="190"/>
        <end position="279"/>
    </location>
</feature>
<dbReference type="InterPro" id="IPR027214">
    <property type="entry name" value="Cystatin"/>
</dbReference>
<dbReference type="SMART" id="SM00043">
    <property type="entry name" value="CY"/>
    <property type="match status" value="7"/>
</dbReference>
<accession>A0ABM1VCL1</accession>
<feature type="domain" description="Cystatin" evidence="4">
    <location>
        <begin position="378"/>
        <end position="467"/>
    </location>
</feature>
<sequence length="660" mass="75207">MANLGGLVDVPFQNKVEFDDLARFAVQDYNQKNGSSLEFEKVLNVKKQIVAGIMYYITFEGTEGGKKKEYEAKIWVKESENFKKVVGFKLVGDDSTKPGGIVNVPNPNSNKFQELARFAVQDYNEKQNTHLEFVENLNVKEQVVAGMMYYITLVATDAGIKKIYEAKIWVKEWEDFKKVVEFKLIGDDNAKPGGIISVPFPNKPEFQKLARFAIQDYNKKEKAHLEFVENLNVKEQVVAGMMYYITLAATDAGKKKIYETKIWVKEWEDFKKVVEFKLVGDNSAKVGGIIDVPNPNNPEFQDLARFAVHDYNKSQNAHLEFVENLNVKKQVVAGMLYYITFAATDAGKKNIYETKILVKEWEDFKKVVEFKVLGDDSAKLGGIINVPFPNSPEFQDLARFAVQDYNNKEKAHLEFVEVLNVKEQVVAGMMYYITLAVTDAGKKKIYEANIWVKEWEHFIKVVEFKLAGDDSVKTGDIVNVPDPNIPPLQDLARFAVQDYNKAQNAHLEYVENLNVKEQLVAGTLYYITLVATDAGKKKIYETKIWVKEWEGFKKVVEFKLVGDDSANPGGITNVPFPNLPEFKDLARFGVQDYNKKENAHLEFVENLNVKEQIVAGIIYYITLVATDAGKKKIYETKILVKGWENFKEVQEFKLVGDATK</sequence>
<dbReference type="Gene3D" id="3.10.450.10">
    <property type="match status" value="7"/>
</dbReference>